<dbReference type="CDD" id="cd16021">
    <property type="entry name" value="ALP_like"/>
    <property type="match status" value="1"/>
</dbReference>
<evidence type="ECO:0008006" key="4">
    <source>
        <dbReference type="Google" id="ProtNLM"/>
    </source>
</evidence>
<sequence>MKISTCLSCLFIFGINASRDFLIDTSSCKMPLFDHFSEEANRTYMYLPPIKCSEFDSLTHVTVENNTAHLRIRKKYLNQYYESDEEIDCCYSYIMRAGTPDEPDVGISWTECHSFNSTVTLQEDTVMVKCYLGADKIYENVHKSILISPDIYSKLKYSHKKQRRTKRKPLSVILMVIDSVSRLNFQRTMPQTRNYLLGNDFVEFFGYNKIDDNTFPNFNAILTGLNLNQSNAICKPNLVGYLDKCPMIWYDYRDQGYVTAYAEDWAQISTYNYLKKGFKEPPTDYYFKPYLEAAEDLLSVLTVDTMPFCAGHESEGERVLKLAQDFTKTFRYHPYFGIFWMNTFSHNHINTPSRMDHTMKNFFENIKRNGILNESMVIVLSDHGIRFGEVRHTVQGWYEERLPANFISLPNWFQKAHPEKYENLKRNAHKLTSTYDLYMTLQEVLALSMNSHVAVGSKACPSCQSLFSNIPYSRGCRQAGIPEVWCTCLGKFNENDSEITVEVNNRAFRFLRESGRLKPGVLINKLLSSSVSRSPDGKSYFLINFETVQSNYLAGYQGLFEISLNPVVEFLSLLSFTRLY</sequence>
<dbReference type="Pfam" id="PF02995">
    <property type="entry name" value="DUF229"/>
    <property type="match status" value="1"/>
</dbReference>
<dbReference type="AlphaFoldDB" id="A0A9N9SG61"/>
<reference evidence="2" key="2">
    <citation type="submission" date="2022-10" db="EMBL/GenBank/DDBJ databases">
        <authorList>
            <consortium name="ENA_rothamsted_submissions"/>
            <consortium name="culmorum"/>
            <person name="King R."/>
        </authorList>
    </citation>
    <scope>NUCLEOTIDE SEQUENCE</scope>
</reference>
<dbReference type="OrthoDB" id="413313at2759"/>
<dbReference type="FunFam" id="3.40.720.10:FF:000017">
    <property type="entry name" value="Predicted protein"/>
    <property type="match status" value="1"/>
</dbReference>
<accession>A0A9N9SG61</accession>
<feature type="signal peptide" evidence="1">
    <location>
        <begin position="1"/>
        <end position="17"/>
    </location>
</feature>
<dbReference type="PANTHER" id="PTHR10974">
    <property type="entry name" value="FI08016P-RELATED"/>
    <property type="match status" value="1"/>
</dbReference>
<name>A0A9N9SG61_PHACE</name>
<keyword evidence="3" id="KW-1185">Reference proteome</keyword>
<evidence type="ECO:0000313" key="2">
    <source>
        <dbReference type="EMBL" id="CAG9817110.1"/>
    </source>
</evidence>
<reference evidence="2" key="1">
    <citation type="submission" date="2022-01" db="EMBL/GenBank/DDBJ databases">
        <authorList>
            <person name="King R."/>
        </authorList>
    </citation>
    <scope>NUCLEOTIDE SEQUENCE</scope>
</reference>
<evidence type="ECO:0000313" key="3">
    <source>
        <dbReference type="Proteomes" id="UP001153737"/>
    </source>
</evidence>
<dbReference type="EMBL" id="OU896721">
    <property type="protein sequence ID" value="CAG9817110.1"/>
    <property type="molecule type" value="Genomic_DNA"/>
</dbReference>
<dbReference type="InterPro" id="IPR004245">
    <property type="entry name" value="DUF229"/>
</dbReference>
<dbReference type="PANTHER" id="PTHR10974:SF9">
    <property type="entry name" value="DUF229 DOMAIN CONTAINING PROTEIN-RELATED"/>
    <property type="match status" value="1"/>
</dbReference>
<proteinExistence type="predicted"/>
<feature type="chain" id="PRO_5040120267" description="DUF229 domain containing protein" evidence="1">
    <location>
        <begin position="18"/>
        <end position="580"/>
    </location>
</feature>
<dbReference type="GO" id="GO:0005615">
    <property type="term" value="C:extracellular space"/>
    <property type="evidence" value="ECO:0007669"/>
    <property type="project" value="TreeGrafter"/>
</dbReference>
<gene>
    <name evidence="2" type="ORF">PHAECO_LOCUS4826</name>
</gene>
<dbReference type="Proteomes" id="UP001153737">
    <property type="component" value="Chromosome 15"/>
</dbReference>
<protein>
    <recommendedName>
        <fullName evidence="4">DUF229 domain containing protein</fullName>
    </recommendedName>
</protein>
<evidence type="ECO:0000256" key="1">
    <source>
        <dbReference type="SAM" id="SignalP"/>
    </source>
</evidence>
<dbReference type="InterPro" id="IPR017850">
    <property type="entry name" value="Alkaline_phosphatase_core_sf"/>
</dbReference>
<organism evidence="2 3">
    <name type="scientific">Phaedon cochleariae</name>
    <name type="common">Mustard beetle</name>
    <dbReference type="NCBI Taxonomy" id="80249"/>
    <lineage>
        <taxon>Eukaryota</taxon>
        <taxon>Metazoa</taxon>
        <taxon>Ecdysozoa</taxon>
        <taxon>Arthropoda</taxon>
        <taxon>Hexapoda</taxon>
        <taxon>Insecta</taxon>
        <taxon>Pterygota</taxon>
        <taxon>Neoptera</taxon>
        <taxon>Endopterygota</taxon>
        <taxon>Coleoptera</taxon>
        <taxon>Polyphaga</taxon>
        <taxon>Cucujiformia</taxon>
        <taxon>Chrysomeloidea</taxon>
        <taxon>Chrysomelidae</taxon>
        <taxon>Chrysomelinae</taxon>
        <taxon>Chrysomelini</taxon>
        <taxon>Phaedon</taxon>
    </lineage>
</organism>
<keyword evidence="1" id="KW-0732">Signal</keyword>
<dbReference type="SUPFAM" id="SSF53649">
    <property type="entry name" value="Alkaline phosphatase-like"/>
    <property type="match status" value="1"/>
</dbReference>
<dbReference type="Gene3D" id="3.40.720.10">
    <property type="entry name" value="Alkaline Phosphatase, subunit A"/>
    <property type="match status" value="1"/>
</dbReference>